<protein>
    <submittedName>
        <fullName evidence="2">Universal stress protein family protein</fullName>
    </submittedName>
</protein>
<dbReference type="Pfam" id="PF00582">
    <property type="entry name" value="Usp"/>
    <property type="match status" value="1"/>
</dbReference>
<dbReference type="AlphaFoldDB" id="A0A2U1EZK1"/>
<accession>A0A2U1EZK1</accession>
<organism evidence="2 3">
    <name type="scientific">Actinomycetospora cinnamomea</name>
    <dbReference type="NCBI Taxonomy" id="663609"/>
    <lineage>
        <taxon>Bacteria</taxon>
        <taxon>Bacillati</taxon>
        <taxon>Actinomycetota</taxon>
        <taxon>Actinomycetes</taxon>
        <taxon>Pseudonocardiales</taxon>
        <taxon>Pseudonocardiaceae</taxon>
        <taxon>Actinomycetospora</taxon>
    </lineage>
</organism>
<proteinExistence type="predicted"/>
<gene>
    <name evidence="2" type="ORF">C8D89_11551</name>
</gene>
<dbReference type="SUPFAM" id="SSF52402">
    <property type="entry name" value="Adenine nucleotide alpha hydrolases-like"/>
    <property type="match status" value="2"/>
</dbReference>
<evidence type="ECO:0000259" key="1">
    <source>
        <dbReference type="Pfam" id="PF00582"/>
    </source>
</evidence>
<dbReference type="InterPro" id="IPR006016">
    <property type="entry name" value="UspA"/>
</dbReference>
<feature type="domain" description="UspA" evidence="1">
    <location>
        <begin position="31"/>
        <end position="155"/>
    </location>
</feature>
<name>A0A2U1EZK1_9PSEU</name>
<dbReference type="CDD" id="cd00293">
    <property type="entry name" value="USP-like"/>
    <property type="match status" value="1"/>
</dbReference>
<sequence>MDVAGGVLDRPAPAGAVASGADASTRGPDGVVVGVDASLGVLTAVSWAASEAAAHGVALHLVHVSRPRAGSEEGAAAGRVRLRRALHAAAAIAPDIAITATQLDGPPGPTLAEHARHADRLVIGGRRRRDPVDPVGDRTVPHLLDRARCPVVVVPPFRTGAWASTPSARPVLAGLRGSDDDHPALELAAAAARRRGVALVAAVGGPEGERRTAIARARRAGARRLEVTDDLLDSLRHLGRQSQLLVLARTGRGTGTAGPDEDLERLLHHRPCAVMVTPPR</sequence>
<dbReference type="Proteomes" id="UP000245639">
    <property type="component" value="Unassembled WGS sequence"/>
</dbReference>
<keyword evidence="3" id="KW-1185">Reference proteome</keyword>
<comment type="caution">
    <text evidence="2">The sequence shown here is derived from an EMBL/GenBank/DDBJ whole genome shotgun (WGS) entry which is preliminary data.</text>
</comment>
<dbReference type="RefSeq" id="WP_165825873.1">
    <property type="nucleotide sequence ID" value="NZ_QEKW01000015.1"/>
</dbReference>
<dbReference type="Gene3D" id="3.40.50.12370">
    <property type="match status" value="1"/>
</dbReference>
<evidence type="ECO:0000313" key="3">
    <source>
        <dbReference type="Proteomes" id="UP000245639"/>
    </source>
</evidence>
<reference evidence="2 3" key="1">
    <citation type="submission" date="2018-04" db="EMBL/GenBank/DDBJ databases">
        <title>Genomic Encyclopedia of Type Strains, Phase IV (KMG-IV): sequencing the most valuable type-strain genomes for metagenomic binning, comparative biology and taxonomic classification.</title>
        <authorList>
            <person name="Goeker M."/>
        </authorList>
    </citation>
    <scope>NUCLEOTIDE SEQUENCE [LARGE SCALE GENOMIC DNA]</scope>
    <source>
        <strain evidence="2 3">DSM 45771</strain>
    </source>
</reference>
<dbReference type="EMBL" id="QEKW01000015">
    <property type="protein sequence ID" value="PVZ05346.1"/>
    <property type="molecule type" value="Genomic_DNA"/>
</dbReference>
<evidence type="ECO:0000313" key="2">
    <source>
        <dbReference type="EMBL" id="PVZ05346.1"/>
    </source>
</evidence>